<dbReference type="PANTHER" id="PTHR43333:SF1">
    <property type="entry name" value="D-ISOMER SPECIFIC 2-HYDROXYACID DEHYDROGENASE NAD-BINDING DOMAIN-CONTAINING PROTEIN"/>
    <property type="match status" value="1"/>
</dbReference>
<dbReference type="EMBL" id="BMGC01000010">
    <property type="protein sequence ID" value="GGB30935.1"/>
    <property type="molecule type" value="Genomic_DNA"/>
</dbReference>
<feature type="domain" description="D-isomer specific 2-hydroxyacid dehydrogenase NAD-binding" evidence="3">
    <location>
        <begin position="126"/>
        <end position="299"/>
    </location>
</feature>
<evidence type="ECO:0000256" key="1">
    <source>
        <dbReference type="ARBA" id="ARBA00023002"/>
    </source>
</evidence>
<name>A0A916T4D6_9ACTN</name>
<dbReference type="Gene3D" id="3.40.50.720">
    <property type="entry name" value="NAD(P)-binding Rossmann-like Domain"/>
    <property type="match status" value="2"/>
</dbReference>
<dbReference type="SUPFAM" id="SSF51735">
    <property type="entry name" value="NAD(P)-binding Rossmann-fold domains"/>
    <property type="match status" value="1"/>
</dbReference>
<accession>A0A916T4D6</accession>
<dbReference type="InterPro" id="IPR006140">
    <property type="entry name" value="D-isomer_DH_NAD-bd"/>
</dbReference>
<dbReference type="Proteomes" id="UP000621454">
    <property type="component" value="Unassembled WGS sequence"/>
</dbReference>
<organism evidence="4 5">
    <name type="scientific">Gordonia jinhuaensis</name>
    <dbReference type="NCBI Taxonomy" id="1517702"/>
    <lineage>
        <taxon>Bacteria</taxon>
        <taxon>Bacillati</taxon>
        <taxon>Actinomycetota</taxon>
        <taxon>Actinomycetes</taxon>
        <taxon>Mycobacteriales</taxon>
        <taxon>Gordoniaceae</taxon>
        <taxon>Gordonia</taxon>
    </lineage>
</organism>
<dbReference type="PANTHER" id="PTHR43333">
    <property type="entry name" value="2-HACID_DH_C DOMAIN-CONTAINING PROTEIN"/>
    <property type="match status" value="1"/>
</dbReference>
<keyword evidence="2" id="KW-0520">NAD</keyword>
<sequence>MVPSVPADAVYSVGVDARRPIIALLTGGDEPLPHNLAAIEECADVRVCRADTLADALVGADIVMVWDFFSAALKDSWGPSTAELRWVHVCATGVDSLLFDGLRQSRVVLTNAAGVFDRPIAEFVLASILAHDKRIHESKSFQREHLWRHRETLRTCDNNVLVIGTGGIGRAIARLLSAVGMAVSGAGRTARTEDPDFGVVYPSDDLAAYVGDADVVIAVAPLTPQTEQMIDAEVLAAMRPSAHFINVGRGQLVDEQALVDALSSSSIGAASLDVFATEPLPVDHPLWEMSNVCISPHMSGDAVGWREELADRFLENLRRYVAAGGADATPAELTGALVTVVDKLKGYSARS</sequence>
<reference evidence="4" key="1">
    <citation type="journal article" date="2014" name="Int. J. Syst. Evol. Microbiol.">
        <title>Complete genome sequence of Corynebacterium casei LMG S-19264T (=DSM 44701T), isolated from a smear-ripened cheese.</title>
        <authorList>
            <consortium name="US DOE Joint Genome Institute (JGI-PGF)"/>
            <person name="Walter F."/>
            <person name="Albersmeier A."/>
            <person name="Kalinowski J."/>
            <person name="Ruckert C."/>
        </authorList>
    </citation>
    <scope>NUCLEOTIDE SEQUENCE</scope>
    <source>
        <strain evidence="4">CGMCC 1.12827</strain>
    </source>
</reference>
<dbReference type="CDD" id="cd05300">
    <property type="entry name" value="2-Hacid_dh_1"/>
    <property type="match status" value="1"/>
</dbReference>
<dbReference type="Pfam" id="PF02826">
    <property type="entry name" value="2-Hacid_dh_C"/>
    <property type="match status" value="1"/>
</dbReference>
<dbReference type="InterPro" id="IPR036291">
    <property type="entry name" value="NAD(P)-bd_dom_sf"/>
</dbReference>
<evidence type="ECO:0000313" key="4">
    <source>
        <dbReference type="EMBL" id="GGB30935.1"/>
    </source>
</evidence>
<dbReference type="GO" id="GO:0016491">
    <property type="term" value="F:oxidoreductase activity"/>
    <property type="evidence" value="ECO:0007669"/>
    <property type="project" value="UniProtKB-KW"/>
</dbReference>
<gene>
    <name evidence="4" type="ORF">GCM10011489_18950</name>
</gene>
<dbReference type="SUPFAM" id="SSF52283">
    <property type="entry name" value="Formate/glycerate dehydrogenase catalytic domain-like"/>
    <property type="match status" value="1"/>
</dbReference>
<keyword evidence="1" id="KW-0560">Oxidoreductase</keyword>
<proteinExistence type="predicted"/>
<dbReference type="GO" id="GO:0051287">
    <property type="term" value="F:NAD binding"/>
    <property type="evidence" value="ECO:0007669"/>
    <property type="project" value="InterPro"/>
</dbReference>
<evidence type="ECO:0000256" key="2">
    <source>
        <dbReference type="ARBA" id="ARBA00023027"/>
    </source>
</evidence>
<evidence type="ECO:0000313" key="5">
    <source>
        <dbReference type="Proteomes" id="UP000621454"/>
    </source>
</evidence>
<reference evidence="4" key="2">
    <citation type="submission" date="2020-09" db="EMBL/GenBank/DDBJ databases">
        <authorList>
            <person name="Sun Q."/>
            <person name="Zhou Y."/>
        </authorList>
    </citation>
    <scope>NUCLEOTIDE SEQUENCE</scope>
    <source>
        <strain evidence="4">CGMCC 1.12827</strain>
    </source>
</reference>
<dbReference type="AlphaFoldDB" id="A0A916T4D6"/>
<protein>
    <submittedName>
        <fullName evidence="4">2-hydroxyacid dehydrogenase</fullName>
    </submittedName>
</protein>
<evidence type="ECO:0000259" key="3">
    <source>
        <dbReference type="Pfam" id="PF02826"/>
    </source>
</evidence>
<keyword evidence="5" id="KW-1185">Reference proteome</keyword>
<comment type="caution">
    <text evidence="4">The sequence shown here is derived from an EMBL/GenBank/DDBJ whole genome shotgun (WGS) entry which is preliminary data.</text>
</comment>